<comment type="caution">
    <text evidence="3">The sequence shown here is derived from an EMBL/GenBank/DDBJ whole genome shotgun (WGS) entry which is preliminary data.</text>
</comment>
<evidence type="ECO:0000256" key="2">
    <source>
        <dbReference type="SAM" id="SignalP"/>
    </source>
</evidence>
<dbReference type="RefSeq" id="WP_253888224.1">
    <property type="nucleotide sequence ID" value="NZ_JAMTCO010000009.1"/>
</dbReference>
<evidence type="ECO:0008006" key="5">
    <source>
        <dbReference type="Google" id="ProtNLM"/>
    </source>
</evidence>
<reference evidence="3 4" key="1">
    <citation type="submission" date="2022-06" db="EMBL/GenBank/DDBJ databases">
        <title>Genomic Encyclopedia of Archaeal and Bacterial Type Strains, Phase II (KMG-II): from individual species to whole genera.</title>
        <authorList>
            <person name="Goeker M."/>
        </authorList>
    </citation>
    <scope>NUCLEOTIDE SEQUENCE [LARGE SCALE GENOMIC DNA]</scope>
    <source>
        <strain evidence="3 4">DSM 44255</strain>
    </source>
</reference>
<feature type="signal peptide" evidence="2">
    <location>
        <begin position="1"/>
        <end position="23"/>
    </location>
</feature>
<keyword evidence="1" id="KW-0472">Membrane</keyword>
<evidence type="ECO:0000313" key="3">
    <source>
        <dbReference type="EMBL" id="MCP2271269.1"/>
    </source>
</evidence>
<keyword evidence="1" id="KW-1133">Transmembrane helix</keyword>
<dbReference type="InterPro" id="IPR017868">
    <property type="entry name" value="Filamin/ABP280_repeat-like"/>
</dbReference>
<feature type="chain" id="PRO_5046277543" description="Secreted protein" evidence="2">
    <location>
        <begin position="24"/>
        <end position="421"/>
    </location>
</feature>
<protein>
    <recommendedName>
        <fullName evidence="5">Secreted protein</fullName>
    </recommendedName>
</protein>
<sequence length="421" mass="43494">MRLLALWGFVLLGLGGTGTPAWADGAPVGSDVAVAQTLGERELTVTVRRTDGAPAPLQVDIINHVGSPLGTLRLSAVPAGARATSTATIDLGIGPSSALLRVDRFGYWELEIDDGSHTARIPFSVPERVVPAWERAVYGGFVAAGIFLIGGLVLAARGGKLVLVPAAGLVAALSVAVTAALLSPTIPAKSTQDNARPPVNLAVTADNPTTGSPVTLALSVTDGATGRPVDDIVLHHGALIHLAIVGPTGNLAHVHPVRTAPGDYRAQFTPTEPGRYVMAAEVARVGGGTQQVRADITVTGDAVPLSKATPGTVTVGPLVAGDPATLTADFTGKDDLQPWLGMRGHLIVVGPLPTQDVWAHVHAMTTATAGTQPDETVAAYPAKVSFTFTFPRPGRYLAWFQAERDFAILTIPTTLDVEAQP</sequence>
<proteinExistence type="predicted"/>
<accession>A0ABT1IF44</accession>
<dbReference type="InterPro" id="IPR013783">
    <property type="entry name" value="Ig-like_fold"/>
</dbReference>
<evidence type="ECO:0000313" key="4">
    <source>
        <dbReference type="Proteomes" id="UP001205185"/>
    </source>
</evidence>
<organism evidence="3 4">
    <name type="scientific">Actinokineospora diospyrosa</name>
    <dbReference type="NCBI Taxonomy" id="103728"/>
    <lineage>
        <taxon>Bacteria</taxon>
        <taxon>Bacillati</taxon>
        <taxon>Actinomycetota</taxon>
        <taxon>Actinomycetes</taxon>
        <taxon>Pseudonocardiales</taxon>
        <taxon>Pseudonocardiaceae</taxon>
        <taxon>Actinokineospora</taxon>
    </lineage>
</organism>
<keyword evidence="2" id="KW-0732">Signal</keyword>
<keyword evidence="4" id="KW-1185">Reference proteome</keyword>
<feature type="transmembrane region" description="Helical" evidence="1">
    <location>
        <begin position="162"/>
        <end position="182"/>
    </location>
</feature>
<evidence type="ECO:0000256" key="1">
    <source>
        <dbReference type="SAM" id="Phobius"/>
    </source>
</evidence>
<gene>
    <name evidence="3" type="ORF">LV75_003783</name>
</gene>
<dbReference type="PROSITE" id="PS50194">
    <property type="entry name" value="FILAMIN_REPEAT"/>
    <property type="match status" value="1"/>
</dbReference>
<keyword evidence="1" id="KW-0812">Transmembrane</keyword>
<dbReference type="Proteomes" id="UP001205185">
    <property type="component" value="Unassembled WGS sequence"/>
</dbReference>
<dbReference type="Gene3D" id="2.60.40.10">
    <property type="entry name" value="Immunoglobulins"/>
    <property type="match status" value="1"/>
</dbReference>
<feature type="transmembrane region" description="Helical" evidence="1">
    <location>
        <begin position="136"/>
        <end position="155"/>
    </location>
</feature>
<dbReference type="EMBL" id="JAMTCO010000009">
    <property type="protein sequence ID" value="MCP2271269.1"/>
    <property type="molecule type" value="Genomic_DNA"/>
</dbReference>
<name>A0ABT1IF44_9PSEU</name>